<evidence type="ECO:0000313" key="2">
    <source>
        <dbReference type="EMBL" id="MPM56087.1"/>
    </source>
</evidence>
<name>A0A645ASN1_9ZZZZ</name>
<reference evidence="2" key="1">
    <citation type="submission" date="2019-08" db="EMBL/GenBank/DDBJ databases">
        <authorList>
            <person name="Kucharzyk K."/>
            <person name="Murdoch R.W."/>
            <person name="Higgins S."/>
            <person name="Loffler F."/>
        </authorList>
    </citation>
    <scope>NUCLEOTIDE SEQUENCE</scope>
</reference>
<evidence type="ECO:0000256" key="1">
    <source>
        <dbReference type="SAM" id="MobiDB-lite"/>
    </source>
</evidence>
<proteinExistence type="predicted"/>
<feature type="region of interest" description="Disordered" evidence="1">
    <location>
        <begin position="1"/>
        <end position="26"/>
    </location>
</feature>
<sequence length="50" mass="5241">MRGFLEHVRPVLSEPENLGGGPGGERRGLTGARVALRGGKAGFDLRALVL</sequence>
<protein>
    <submittedName>
        <fullName evidence="2">Uncharacterized protein</fullName>
    </submittedName>
</protein>
<organism evidence="2">
    <name type="scientific">bioreactor metagenome</name>
    <dbReference type="NCBI Taxonomy" id="1076179"/>
    <lineage>
        <taxon>unclassified sequences</taxon>
        <taxon>metagenomes</taxon>
        <taxon>ecological metagenomes</taxon>
    </lineage>
</organism>
<dbReference type="AlphaFoldDB" id="A0A645ASN1"/>
<accession>A0A645ASN1</accession>
<comment type="caution">
    <text evidence="2">The sequence shown here is derived from an EMBL/GenBank/DDBJ whole genome shotgun (WGS) entry which is preliminary data.</text>
</comment>
<dbReference type="EMBL" id="VSSQ01015573">
    <property type="protein sequence ID" value="MPM56087.1"/>
    <property type="molecule type" value="Genomic_DNA"/>
</dbReference>
<gene>
    <name evidence="2" type="ORF">SDC9_102886</name>
</gene>